<dbReference type="Pfam" id="PF00067">
    <property type="entry name" value="p450"/>
    <property type="match status" value="1"/>
</dbReference>
<sequence length="78" mass="9161">MRLHSPVPTGSRTFEEKLNIGGRVLPPGCMVQLNIWALHHMEKYWGSDHWEFKPERFAPENIDKITFYQFVLFSAGNR</sequence>
<comment type="similarity">
    <text evidence="1">Belongs to the cytochrome P450 family.</text>
</comment>
<protein>
    <recommendedName>
        <fullName evidence="4">Cytochrome P450</fullName>
    </recommendedName>
</protein>
<name>A0A9D4BEQ4_DREPO</name>
<keyword evidence="3" id="KW-1185">Reference proteome</keyword>
<dbReference type="EMBL" id="JAIWYP010000027">
    <property type="protein sequence ID" value="KAH3691983.1"/>
    <property type="molecule type" value="Genomic_DNA"/>
</dbReference>
<gene>
    <name evidence="2" type="ORF">DPMN_191398</name>
</gene>
<evidence type="ECO:0000256" key="1">
    <source>
        <dbReference type="ARBA" id="ARBA00010617"/>
    </source>
</evidence>
<dbReference type="Gene3D" id="1.10.630.10">
    <property type="entry name" value="Cytochrome P450"/>
    <property type="match status" value="1"/>
</dbReference>
<evidence type="ECO:0000313" key="2">
    <source>
        <dbReference type="EMBL" id="KAH3691983.1"/>
    </source>
</evidence>
<comment type="caution">
    <text evidence="2">The sequence shown here is derived from an EMBL/GenBank/DDBJ whole genome shotgun (WGS) entry which is preliminary data.</text>
</comment>
<dbReference type="GO" id="GO:0004497">
    <property type="term" value="F:monooxygenase activity"/>
    <property type="evidence" value="ECO:0007669"/>
    <property type="project" value="InterPro"/>
</dbReference>
<dbReference type="GO" id="GO:0016705">
    <property type="term" value="F:oxidoreductase activity, acting on paired donors, with incorporation or reduction of molecular oxygen"/>
    <property type="evidence" value="ECO:0007669"/>
    <property type="project" value="InterPro"/>
</dbReference>
<dbReference type="GO" id="GO:0020037">
    <property type="term" value="F:heme binding"/>
    <property type="evidence" value="ECO:0007669"/>
    <property type="project" value="InterPro"/>
</dbReference>
<dbReference type="PANTHER" id="PTHR24291:SF201">
    <property type="entry name" value="CYTOCHROME P450, FAMILY 4, SUBFAMILY B, POLYPEPTIDE 7"/>
    <property type="match status" value="1"/>
</dbReference>
<reference evidence="2" key="2">
    <citation type="submission" date="2020-11" db="EMBL/GenBank/DDBJ databases">
        <authorList>
            <person name="McCartney M.A."/>
            <person name="Auch B."/>
            <person name="Kono T."/>
            <person name="Mallez S."/>
            <person name="Becker A."/>
            <person name="Gohl D.M."/>
            <person name="Silverstein K.A.T."/>
            <person name="Koren S."/>
            <person name="Bechman K.B."/>
            <person name="Herman A."/>
            <person name="Abrahante J.E."/>
            <person name="Garbe J."/>
        </authorList>
    </citation>
    <scope>NUCLEOTIDE SEQUENCE</scope>
    <source>
        <strain evidence="2">Duluth1</strain>
        <tissue evidence="2">Whole animal</tissue>
    </source>
</reference>
<proteinExistence type="inferred from homology"/>
<dbReference type="InterPro" id="IPR001128">
    <property type="entry name" value="Cyt_P450"/>
</dbReference>
<dbReference type="Proteomes" id="UP000828390">
    <property type="component" value="Unassembled WGS sequence"/>
</dbReference>
<dbReference type="InterPro" id="IPR036396">
    <property type="entry name" value="Cyt_P450_sf"/>
</dbReference>
<dbReference type="InterPro" id="IPR050196">
    <property type="entry name" value="Cytochrome_P450_Monoox"/>
</dbReference>
<accession>A0A9D4BEQ4</accession>
<dbReference type="GO" id="GO:0005506">
    <property type="term" value="F:iron ion binding"/>
    <property type="evidence" value="ECO:0007669"/>
    <property type="project" value="InterPro"/>
</dbReference>
<reference evidence="2" key="1">
    <citation type="journal article" date="2019" name="bioRxiv">
        <title>The Genome of the Zebra Mussel, Dreissena polymorpha: A Resource for Invasive Species Research.</title>
        <authorList>
            <person name="McCartney M.A."/>
            <person name="Auch B."/>
            <person name="Kono T."/>
            <person name="Mallez S."/>
            <person name="Zhang Y."/>
            <person name="Obille A."/>
            <person name="Becker A."/>
            <person name="Abrahante J.E."/>
            <person name="Garbe J."/>
            <person name="Badalamenti J.P."/>
            <person name="Herman A."/>
            <person name="Mangelson H."/>
            <person name="Liachko I."/>
            <person name="Sullivan S."/>
            <person name="Sone E.D."/>
            <person name="Koren S."/>
            <person name="Silverstein K.A.T."/>
            <person name="Beckman K.B."/>
            <person name="Gohl D.M."/>
        </authorList>
    </citation>
    <scope>NUCLEOTIDE SEQUENCE</scope>
    <source>
        <strain evidence="2">Duluth1</strain>
        <tissue evidence="2">Whole animal</tissue>
    </source>
</reference>
<dbReference type="SUPFAM" id="SSF48264">
    <property type="entry name" value="Cytochrome P450"/>
    <property type="match status" value="1"/>
</dbReference>
<dbReference type="AlphaFoldDB" id="A0A9D4BEQ4"/>
<dbReference type="PANTHER" id="PTHR24291">
    <property type="entry name" value="CYTOCHROME P450 FAMILY 4"/>
    <property type="match status" value="1"/>
</dbReference>
<evidence type="ECO:0000313" key="3">
    <source>
        <dbReference type="Proteomes" id="UP000828390"/>
    </source>
</evidence>
<organism evidence="2 3">
    <name type="scientific">Dreissena polymorpha</name>
    <name type="common">Zebra mussel</name>
    <name type="synonym">Mytilus polymorpha</name>
    <dbReference type="NCBI Taxonomy" id="45954"/>
    <lineage>
        <taxon>Eukaryota</taxon>
        <taxon>Metazoa</taxon>
        <taxon>Spiralia</taxon>
        <taxon>Lophotrochozoa</taxon>
        <taxon>Mollusca</taxon>
        <taxon>Bivalvia</taxon>
        <taxon>Autobranchia</taxon>
        <taxon>Heteroconchia</taxon>
        <taxon>Euheterodonta</taxon>
        <taxon>Imparidentia</taxon>
        <taxon>Neoheterodontei</taxon>
        <taxon>Myida</taxon>
        <taxon>Dreissenoidea</taxon>
        <taxon>Dreissenidae</taxon>
        <taxon>Dreissena</taxon>
    </lineage>
</organism>
<evidence type="ECO:0008006" key="4">
    <source>
        <dbReference type="Google" id="ProtNLM"/>
    </source>
</evidence>